<dbReference type="EC" id="3.2.1.23" evidence="3"/>
<proteinExistence type="inferred from homology"/>
<feature type="chain" id="PRO_5046155177" description="beta-galactosidase" evidence="6">
    <location>
        <begin position="25"/>
        <end position="349"/>
    </location>
</feature>
<gene>
    <name evidence="8" type="ORF">PQG98_06220</name>
</gene>
<dbReference type="InterPro" id="IPR050347">
    <property type="entry name" value="Bact_Beta-galactosidase"/>
</dbReference>
<dbReference type="InterPro" id="IPR036156">
    <property type="entry name" value="Beta-gal/glucu_dom_sf"/>
</dbReference>
<evidence type="ECO:0000313" key="9">
    <source>
        <dbReference type="Proteomes" id="UP001215398"/>
    </source>
</evidence>
<dbReference type="Gene3D" id="2.60.40.10">
    <property type="entry name" value="Immunoglobulins"/>
    <property type="match status" value="1"/>
</dbReference>
<keyword evidence="4" id="KW-0378">Hydrolase</keyword>
<dbReference type="InterPro" id="IPR013783">
    <property type="entry name" value="Ig-like_fold"/>
</dbReference>
<dbReference type="Pfam" id="PF02837">
    <property type="entry name" value="Glyco_hydro_2_N"/>
    <property type="match status" value="1"/>
</dbReference>
<keyword evidence="5" id="KW-0326">Glycosidase</keyword>
<sequence>MKKKERMKIYTLLLGVLFVSPIQAQTIHDWENHHVLQINREPARAAFIPFSIQKGDCSMSLDGTWKFRWTPVPNERVLNFYQINFDDKSWTDFPVPANWEVNGYGTPIYVSAGYPFKIDPPRVMGEPKTDYTTYKERNPVGQYRRTFVLPAGWEANGQTFLRFEGVMSAFYVWINGERVGYSQGSMEPSEFNVTEYLKSGENQISLEVYRYSDGSYLEDQDFWRFGGIHRSIHLIHTPDIRIRDYAVRTLPASAGNYKDFILQIDPQFSVYRGMTGKGYILQGVLKDASGKEIVALKGDVEDILDLEHKASRMNEWYPQRGPRKMGRLSAVIKSPERWTAETPYLYKLH</sequence>
<dbReference type="InterPro" id="IPR006104">
    <property type="entry name" value="Glyco_hydro_2_N"/>
</dbReference>
<evidence type="ECO:0000256" key="6">
    <source>
        <dbReference type="SAM" id="SignalP"/>
    </source>
</evidence>
<comment type="similarity">
    <text evidence="2">Belongs to the glycosyl hydrolase 2 family.</text>
</comment>
<evidence type="ECO:0000256" key="5">
    <source>
        <dbReference type="ARBA" id="ARBA00023295"/>
    </source>
</evidence>
<dbReference type="RefSeq" id="WP_336314515.1">
    <property type="nucleotide sequence ID" value="NZ_JAQPYS010000043.1"/>
</dbReference>
<evidence type="ECO:0000313" key="8">
    <source>
        <dbReference type="EMBL" id="MDC7135940.1"/>
    </source>
</evidence>
<keyword evidence="9" id="KW-1185">Reference proteome</keyword>
<name>A0ABT5H5S7_9BACE</name>
<feature type="signal peptide" evidence="6">
    <location>
        <begin position="1"/>
        <end position="24"/>
    </location>
</feature>
<keyword evidence="6" id="KW-0732">Signal</keyword>
<organism evidence="8 9">
    <name type="scientific">Bacteroides zhangwenhongii</name>
    <dbReference type="NCBI Taxonomy" id="2650157"/>
    <lineage>
        <taxon>Bacteria</taxon>
        <taxon>Pseudomonadati</taxon>
        <taxon>Bacteroidota</taxon>
        <taxon>Bacteroidia</taxon>
        <taxon>Bacteroidales</taxon>
        <taxon>Bacteroidaceae</taxon>
        <taxon>Bacteroides</taxon>
    </lineage>
</organism>
<dbReference type="Proteomes" id="UP001215398">
    <property type="component" value="Unassembled WGS sequence"/>
</dbReference>
<comment type="catalytic activity">
    <reaction evidence="1">
        <text>Hydrolysis of terminal non-reducing beta-D-galactose residues in beta-D-galactosides.</text>
        <dbReference type="EC" id="3.2.1.23"/>
    </reaction>
</comment>
<dbReference type="Gene3D" id="2.60.120.260">
    <property type="entry name" value="Galactose-binding domain-like"/>
    <property type="match status" value="1"/>
</dbReference>
<dbReference type="InterPro" id="IPR008979">
    <property type="entry name" value="Galactose-bd-like_sf"/>
</dbReference>
<feature type="domain" description="Glycosyl hydrolases family 2 sugar binding" evidence="7">
    <location>
        <begin position="60"/>
        <end position="238"/>
    </location>
</feature>
<accession>A0ABT5H5S7</accession>
<evidence type="ECO:0000256" key="4">
    <source>
        <dbReference type="ARBA" id="ARBA00022801"/>
    </source>
</evidence>
<evidence type="ECO:0000256" key="3">
    <source>
        <dbReference type="ARBA" id="ARBA00012756"/>
    </source>
</evidence>
<feature type="non-terminal residue" evidence="8">
    <location>
        <position position="349"/>
    </location>
</feature>
<protein>
    <recommendedName>
        <fullName evidence="3">beta-galactosidase</fullName>
        <ecNumber evidence="3">3.2.1.23</ecNumber>
    </recommendedName>
</protein>
<dbReference type="PANTHER" id="PTHR46323">
    <property type="entry name" value="BETA-GALACTOSIDASE"/>
    <property type="match status" value="1"/>
</dbReference>
<reference evidence="8 9" key="1">
    <citation type="submission" date="2023-01" db="EMBL/GenBank/DDBJ databases">
        <title>Exploring GABA producing Bacteroides strains toward improving mental health.</title>
        <authorList>
            <person name="Yousuf B."/>
            <person name="Bouhlel N.E."/>
            <person name="Mottawea W."/>
            <person name="Hammami R."/>
        </authorList>
    </citation>
    <scope>NUCLEOTIDE SEQUENCE [LARGE SCALE GENOMIC DNA]</scope>
    <source>
        <strain evidence="8 9">UO.H1054</strain>
    </source>
</reference>
<evidence type="ECO:0000256" key="2">
    <source>
        <dbReference type="ARBA" id="ARBA00007401"/>
    </source>
</evidence>
<dbReference type="SUPFAM" id="SSF49785">
    <property type="entry name" value="Galactose-binding domain-like"/>
    <property type="match status" value="1"/>
</dbReference>
<dbReference type="EMBL" id="JAQPYS010000043">
    <property type="protein sequence ID" value="MDC7135940.1"/>
    <property type="molecule type" value="Genomic_DNA"/>
</dbReference>
<evidence type="ECO:0000256" key="1">
    <source>
        <dbReference type="ARBA" id="ARBA00001412"/>
    </source>
</evidence>
<evidence type="ECO:0000259" key="7">
    <source>
        <dbReference type="Pfam" id="PF02837"/>
    </source>
</evidence>
<dbReference type="PANTHER" id="PTHR46323:SF2">
    <property type="entry name" value="BETA-GALACTOSIDASE"/>
    <property type="match status" value="1"/>
</dbReference>
<dbReference type="SUPFAM" id="SSF49303">
    <property type="entry name" value="beta-Galactosidase/glucuronidase domain"/>
    <property type="match status" value="1"/>
</dbReference>
<comment type="caution">
    <text evidence="8">The sequence shown here is derived from an EMBL/GenBank/DDBJ whole genome shotgun (WGS) entry which is preliminary data.</text>
</comment>